<dbReference type="InParanoid" id="A0A3M0CEK2"/>
<reference evidence="5 6" key="1">
    <citation type="submission" date="2018-10" db="EMBL/GenBank/DDBJ databases">
        <title>Genomic Encyclopedia of Archaeal and Bacterial Type Strains, Phase II (KMG-II): from individual species to whole genera.</title>
        <authorList>
            <person name="Goeker M."/>
        </authorList>
    </citation>
    <scope>NUCLEOTIDE SEQUENCE [LARGE SCALE GENOMIC DNA]</scope>
    <source>
        <strain evidence="5 6">DSM 25217</strain>
    </source>
</reference>
<name>A0A3M0CEK2_9PROT</name>
<keyword evidence="1" id="KW-0285">Flavoprotein</keyword>
<proteinExistence type="predicted"/>
<dbReference type="PANTHER" id="PTHR23026:SF90">
    <property type="entry name" value="IODOTYROSINE DEIODINASE 1"/>
    <property type="match status" value="1"/>
</dbReference>
<keyword evidence="2" id="KW-0288">FMN</keyword>
<dbReference type="AlphaFoldDB" id="A0A3M0CEK2"/>
<dbReference type="Proteomes" id="UP000271227">
    <property type="component" value="Unassembled WGS sequence"/>
</dbReference>
<dbReference type="OrthoDB" id="9802510at2"/>
<dbReference type="Pfam" id="PF00881">
    <property type="entry name" value="Nitroreductase"/>
    <property type="match status" value="1"/>
</dbReference>
<evidence type="ECO:0000256" key="2">
    <source>
        <dbReference type="ARBA" id="ARBA00022643"/>
    </source>
</evidence>
<accession>A0A3M0CEK2</accession>
<dbReference type="PANTHER" id="PTHR23026">
    <property type="entry name" value="NADPH NITROREDUCTASE"/>
    <property type="match status" value="1"/>
</dbReference>
<organism evidence="5 6">
    <name type="scientific">Eilatimonas milleporae</name>
    <dbReference type="NCBI Taxonomy" id="911205"/>
    <lineage>
        <taxon>Bacteria</taxon>
        <taxon>Pseudomonadati</taxon>
        <taxon>Pseudomonadota</taxon>
        <taxon>Alphaproteobacteria</taxon>
        <taxon>Kordiimonadales</taxon>
        <taxon>Kordiimonadaceae</taxon>
        <taxon>Eilatimonas</taxon>
    </lineage>
</organism>
<comment type="caution">
    <text evidence="5">The sequence shown here is derived from an EMBL/GenBank/DDBJ whole genome shotgun (WGS) entry which is preliminary data.</text>
</comment>
<dbReference type="RefSeq" id="WP_121940372.1">
    <property type="nucleotide sequence ID" value="NZ_REFR01000016.1"/>
</dbReference>
<dbReference type="InterPro" id="IPR050627">
    <property type="entry name" value="Nitroreductase/BluB"/>
</dbReference>
<protein>
    <submittedName>
        <fullName evidence="5">Nitroreductase</fullName>
    </submittedName>
</protein>
<feature type="domain" description="Nitroreductase" evidence="4">
    <location>
        <begin position="32"/>
        <end position="200"/>
    </location>
</feature>
<evidence type="ECO:0000259" key="4">
    <source>
        <dbReference type="Pfam" id="PF00881"/>
    </source>
</evidence>
<dbReference type="Gene3D" id="3.40.109.10">
    <property type="entry name" value="NADH Oxidase"/>
    <property type="match status" value="1"/>
</dbReference>
<keyword evidence="3" id="KW-0560">Oxidoreductase</keyword>
<dbReference type="GO" id="GO:0016491">
    <property type="term" value="F:oxidoreductase activity"/>
    <property type="evidence" value="ECO:0007669"/>
    <property type="project" value="UniProtKB-KW"/>
</dbReference>
<dbReference type="EMBL" id="REFR01000016">
    <property type="protein sequence ID" value="RMB01453.1"/>
    <property type="molecule type" value="Genomic_DNA"/>
</dbReference>
<sequence length="224" mass="25007">MTKAKFQPLTDLATPDAAEMEIRSRDFLELMKTRRTVRQFSDDSVPEAVIRNAVLTAGRAPSGANKQPWHFAVIGDPTKKQALRDAAEEEERAFYSGRASEEWLKDLEPFGTDANKPFLETAPWLIVVFRQMYGLDPETGAREQNYYVHESVGLACGFLIAALHQAGLATLTHTPSPMTFLNELCERPKNERAIMVVVTGRPASDAEVPVIDKKPLDEISSWFA</sequence>
<evidence type="ECO:0000313" key="6">
    <source>
        <dbReference type="Proteomes" id="UP000271227"/>
    </source>
</evidence>
<keyword evidence="6" id="KW-1185">Reference proteome</keyword>
<dbReference type="InterPro" id="IPR029479">
    <property type="entry name" value="Nitroreductase"/>
</dbReference>
<evidence type="ECO:0000256" key="1">
    <source>
        <dbReference type="ARBA" id="ARBA00022630"/>
    </source>
</evidence>
<evidence type="ECO:0000313" key="5">
    <source>
        <dbReference type="EMBL" id="RMB01453.1"/>
    </source>
</evidence>
<dbReference type="SUPFAM" id="SSF55469">
    <property type="entry name" value="FMN-dependent nitroreductase-like"/>
    <property type="match status" value="1"/>
</dbReference>
<dbReference type="InterPro" id="IPR000415">
    <property type="entry name" value="Nitroreductase-like"/>
</dbReference>
<gene>
    <name evidence="5" type="ORF">BXY39_3637</name>
</gene>
<evidence type="ECO:0000256" key="3">
    <source>
        <dbReference type="ARBA" id="ARBA00023002"/>
    </source>
</evidence>
<dbReference type="CDD" id="cd02144">
    <property type="entry name" value="iodotyrosine_dehalogenase"/>
    <property type="match status" value="1"/>
</dbReference>